<evidence type="ECO:0000313" key="12">
    <source>
        <dbReference type="Proteomes" id="UP000326202"/>
    </source>
</evidence>
<feature type="binding site" evidence="7">
    <location>
        <position position="422"/>
    </location>
    <ligand>
        <name>ATP</name>
        <dbReference type="ChEBI" id="CHEBI:30616"/>
    </ligand>
</feature>
<dbReference type="OrthoDB" id="9760188at2"/>
<reference evidence="11 12" key="1">
    <citation type="submission" date="2019-08" db="EMBL/GenBank/DDBJ databases">
        <title>Hyperibacter terrae gen. nov., sp. nov. and Hyperibacter viscosus sp. nov., two new members in the family Rhodospirillaceae isolated from the rhizosphere of Hypericum perforatum.</title>
        <authorList>
            <person name="Noviana Z."/>
        </authorList>
    </citation>
    <scope>NUCLEOTIDE SEQUENCE [LARGE SCALE GENOMIC DNA]</scope>
    <source>
        <strain evidence="11 12">R5913</strain>
    </source>
</reference>
<name>A0A5J6MF04_9PROT</name>
<dbReference type="InterPro" id="IPR022310">
    <property type="entry name" value="NAD/GMP_synthase"/>
</dbReference>
<sequence length="581" mass="63179">MTAAKGVLRLALIQANPTVGAVDANLARALAYCESHKDADLIVFPECFASGYPLEDLVLRPGFLARVAQAIEGFAASVRKLNGPAVLIGAPVAGANLPYNAAHFITPDGAVRTILKTELPNDDVFDERRVFAQGNDPRPLDLSGWRVGAMICEDMWHGRVTRALTDELADFLIVINGSPYEIDKMPVRLAHARERVRASGCPLIYLNMVGGQDELVLDGGSFVLDEEGEIVAQMPAFAEATLRLELTRSGSWAENGKIEIQGIEHGDGDILGEVVRYPDRLESIYAACTLGLRDYIEKNGFPRAFLGVSGGLDSALVATLAVDAIGADRVVGVMMPTRFTGSESLDLANDLFRRLGCRHGVAPIGAIFDPYERTLDSIGPELMGMTPAAAARSLTSENFQPRIRGALLMGLSNAYGGLVLSTGNKSEMSVGYATLYGDMCGGFNPIKDLYKTTAFDLCRWRNENHRDWMRGGRSPIPQGIIDRPPTAELKPDQTDEASLGAYELLDTILRLLIEHLLAPDEALRQAERQLNTTIDPAYVRRIAGLVKGAEYKRRQAPPGIKLTGRPFGKGWRYPMTNRASL</sequence>
<evidence type="ECO:0000313" key="11">
    <source>
        <dbReference type="EMBL" id="QEX15607.1"/>
    </source>
</evidence>
<dbReference type="Gene3D" id="3.40.50.620">
    <property type="entry name" value="HUPs"/>
    <property type="match status" value="1"/>
</dbReference>
<dbReference type="Proteomes" id="UP000326202">
    <property type="component" value="Chromosome"/>
</dbReference>
<dbReference type="CDD" id="cd07570">
    <property type="entry name" value="GAT_Gln-NAD-synth"/>
    <property type="match status" value="1"/>
</dbReference>
<evidence type="ECO:0000256" key="2">
    <source>
        <dbReference type="ARBA" id="ARBA00007145"/>
    </source>
</evidence>
<dbReference type="GO" id="GO:0005737">
    <property type="term" value="C:cytoplasm"/>
    <property type="evidence" value="ECO:0007669"/>
    <property type="project" value="InterPro"/>
</dbReference>
<dbReference type="UniPathway" id="UPA00253">
    <property type="reaction ID" value="UER00334"/>
</dbReference>
<keyword evidence="3 7" id="KW-0436">Ligase</keyword>
<dbReference type="InterPro" id="IPR036526">
    <property type="entry name" value="C-N_Hydrolase_sf"/>
</dbReference>
<dbReference type="GO" id="GO:0004359">
    <property type="term" value="F:glutaminase activity"/>
    <property type="evidence" value="ECO:0007669"/>
    <property type="project" value="InterPro"/>
</dbReference>
<evidence type="ECO:0000256" key="9">
    <source>
        <dbReference type="RuleBase" id="RU003811"/>
    </source>
</evidence>
<dbReference type="CDD" id="cd00553">
    <property type="entry name" value="NAD_synthase"/>
    <property type="match status" value="1"/>
</dbReference>
<dbReference type="Gene3D" id="3.60.110.10">
    <property type="entry name" value="Carbon-nitrogen hydrolase"/>
    <property type="match status" value="1"/>
</dbReference>
<comment type="function">
    <text evidence="7">Catalyzes the ATP-dependent amidation of deamido-NAD to form NAD. Uses L-glutamine as a nitrogen source.</text>
</comment>
<dbReference type="Pfam" id="PF02540">
    <property type="entry name" value="NAD_synthase"/>
    <property type="match status" value="1"/>
</dbReference>
<evidence type="ECO:0000256" key="8">
    <source>
        <dbReference type="PIRNR" id="PIRNR006630"/>
    </source>
</evidence>
<dbReference type="PANTHER" id="PTHR23090:SF9">
    <property type="entry name" value="GLUTAMINE-DEPENDENT NAD(+) SYNTHETASE"/>
    <property type="match status" value="1"/>
</dbReference>
<evidence type="ECO:0000256" key="6">
    <source>
        <dbReference type="ARBA" id="ARBA00023027"/>
    </source>
</evidence>
<gene>
    <name evidence="7 11" type="primary">nadE</name>
    <name evidence="11" type="ORF">FRZ44_08940</name>
</gene>
<proteinExistence type="inferred from homology"/>
<dbReference type="InterPro" id="IPR014445">
    <property type="entry name" value="Gln-dep_NAD_synthase"/>
</dbReference>
<dbReference type="GO" id="GO:0003952">
    <property type="term" value="F:NAD+ synthase (glutamine-hydrolyzing) activity"/>
    <property type="evidence" value="ECO:0007669"/>
    <property type="project" value="UniProtKB-UniRule"/>
</dbReference>
<comment type="similarity">
    <text evidence="2 7 8">In the C-terminal section; belongs to the NAD synthetase family.</text>
</comment>
<comment type="similarity">
    <text evidence="9">Belongs to the NAD synthetase family.</text>
</comment>
<dbReference type="PANTHER" id="PTHR23090">
    <property type="entry name" value="NH 3 /GLUTAMINE-DEPENDENT NAD + SYNTHETASE"/>
    <property type="match status" value="1"/>
</dbReference>
<dbReference type="Pfam" id="PF00795">
    <property type="entry name" value="CN_hydrolase"/>
    <property type="match status" value="1"/>
</dbReference>
<feature type="active site" description="Nucleophile; for glutaminase activity" evidence="7">
    <location>
        <position position="152"/>
    </location>
</feature>
<protein>
    <recommendedName>
        <fullName evidence="7 8">Glutamine-dependent NAD(+) synthetase</fullName>
        <ecNumber evidence="7 8">6.3.5.1</ecNumber>
    </recommendedName>
    <alternativeName>
        <fullName evidence="7 8">NAD(+) synthase [glutamine-hydrolyzing]</fullName>
    </alternativeName>
</protein>
<evidence type="ECO:0000259" key="10">
    <source>
        <dbReference type="PROSITE" id="PS50263"/>
    </source>
</evidence>
<dbReference type="AlphaFoldDB" id="A0A5J6MF04"/>
<dbReference type="HAMAP" id="MF_02090">
    <property type="entry name" value="NadE_glutamine_dep"/>
    <property type="match status" value="1"/>
</dbReference>
<dbReference type="SUPFAM" id="SSF56317">
    <property type="entry name" value="Carbon-nitrogen hydrolase"/>
    <property type="match status" value="1"/>
</dbReference>
<feature type="active site" description="For glutaminase activity" evidence="7">
    <location>
        <position position="116"/>
    </location>
</feature>
<accession>A0A5J6MF04</accession>
<organism evidence="11 12">
    <name type="scientific">Hypericibacter terrae</name>
    <dbReference type="NCBI Taxonomy" id="2602015"/>
    <lineage>
        <taxon>Bacteria</taxon>
        <taxon>Pseudomonadati</taxon>
        <taxon>Pseudomonadota</taxon>
        <taxon>Alphaproteobacteria</taxon>
        <taxon>Rhodospirillales</taxon>
        <taxon>Dongiaceae</taxon>
        <taxon>Hypericibacter</taxon>
    </lineage>
</organism>
<feature type="active site" description="Proton acceptor; for glutaminase activity" evidence="7">
    <location>
        <position position="46"/>
    </location>
</feature>
<dbReference type="NCBIfam" id="TIGR00552">
    <property type="entry name" value="nadE"/>
    <property type="match status" value="1"/>
</dbReference>
<comment type="pathway">
    <text evidence="1 7 8">Cofactor biosynthesis; NAD(+) biosynthesis; NAD(+) from deamido-NAD(+) (L-Gln route): step 1/1.</text>
</comment>
<feature type="binding site" evidence="7">
    <location>
        <position position="552"/>
    </location>
    <ligand>
        <name>deamido-NAD(+)</name>
        <dbReference type="ChEBI" id="CHEBI:58437"/>
        <note>ligand shared between two neighboring subunits</note>
    </ligand>
</feature>
<dbReference type="GO" id="GO:0005524">
    <property type="term" value="F:ATP binding"/>
    <property type="evidence" value="ECO:0007669"/>
    <property type="project" value="UniProtKB-UniRule"/>
</dbReference>
<dbReference type="RefSeq" id="WP_151176043.1">
    <property type="nucleotide sequence ID" value="NZ_CP042906.1"/>
</dbReference>
<evidence type="ECO:0000256" key="7">
    <source>
        <dbReference type="HAMAP-Rule" id="MF_02090"/>
    </source>
</evidence>
<comment type="caution">
    <text evidence="7">Lacks conserved residue(s) required for the propagation of feature annotation.</text>
</comment>
<evidence type="ECO:0000256" key="1">
    <source>
        <dbReference type="ARBA" id="ARBA00005188"/>
    </source>
</evidence>
<keyword evidence="12" id="KW-1185">Reference proteome</keyword>
<dbReference type="InterPro" id="IPR003010">
    <property type="entry name" value="C-N_Hydrolase"/>
</dbReference>
<dbReference type="EC" id="6.3.5.1" evidence="7 8"/>
<dbReference type="InterPro" id="IPR003694">
    <property type="entry name" value="NAD_synthase"/>
</dbReference>
<keyword evidence="4 7" id="KW-0547">Nucleotide-binding</keyword>
<evidence type="ECO:0000256" key="3">
    <source>
        <dbReference type="ARBA" id="ARBA00022598"/>
    </source>
</evidence>
<dbReference type="FunFam" id="3.40.50.620:FF:000106">
    <property type="entry name" value="Glutamine-dependent NAD(+) synthetase"/>
    <property type="match status" value="1"/>
</dbReference>
<feature type="binding site" evidence="7">
    <location>
        <position position="178"/>
    </location>
    <ligand>
        <name>L-glutamine</name>
        <dbReference type="ChEBI" id="CHEBI:58359"/>
    </ligand>
</feature>
<dbReference type="InterPro" id="IPR014729">
    <property type="entry name" value="Rossmann-like_a/b/a_fold"/>
</dbReference>
<keyword evidence="6 7" id="KW-0520">NAD</keyword>
<keyword evidence="5 7" id="KW-0067">ATP-binding</keyword>
<comment type="catalytic activity">
    <reaction evidence="7 8">
        <text>deamido-NAD(+) + L-glutamine + ATP + H2O = L-glutamate + AMP + diphosphate + NAD(+) + H(+)</text>
        <dbReference type="Rhea" id="RHEA:24384"/>
        <dbReference type="ChEBI" id="CHEBI:15377"/>
        <dbReference type="ChEBI" id="CHEBI:15378"/>
        <dbReference type="ChEBI" id="CHEBI:29985"/>
        <dbReference type="ChEBI" id="CHEBI:30616"/>
        <dbReference type="ChEBI" id="CHEBI:33019"/>
        <dbReference type="ChEBI" id="CHEBI:57540"/>
        <dbReference type="ChEBI" id="CHEBI:58359"/>
        <dbReference type="ChEBI" id="CHEBI:58437"/>
        <dbReference type="ChEBI" id="CHEBI:456215"/>
        <dbReference type="EC" id="6.3.5.1"/>
    </reaction>
</comment>
<dbReference type="GO" id="GO:0008795">
    <property type="term" value="F:NAD+ synthase activity"/>
    <property type="evidence" value="ECO:0007669"/>
    <property type="project" value="UniProtKB-UniRule"/>
</dbReference>
<feature type="domain" description="CN hydrolase" evidence="10">
    <location>
        <begin position="8"/>
        <end position="248"/>
    </location>
</feature>
<dbReference type="EMBL" id="CP042906">
    <property type="protein sequence ID" value="QEX15607.1"/>
    <property type="molecule type" value="Genomic_DNA"/>
</dbReference>
<dbReference type="SUPFAM" id="SSF52402">
    <property type="entry name" value="Adenine nucleotide alpha hydrolases-like"/>
    <property type="match status" value="1"/>
</dbReference>
<dbReference type="NCBIfam" id="NF010588">
    <property type="entry name" value="PRK13981.1"/>
    <property type="match status" value="1"/>
</dbReference>
<dbReference type="PIRSF" id="PIRSF006630">
    <property type="entry name" value="NADS_GAT"/>
    <property type="match status" value="1"/>
</dbReference>
<feature type="binding site" evidence="7">
    <location>
        <position position="427"/>
    </location>
    <ligand>
        <name>deamido-NAD(+)</name>
        <dbReference type="ChEBI" id="CHEBI:58437"/>
        <note>ligand shared between two neighboring subunits</note>
    </ligand>
</feature>
<evidence type="ECO:0000256" key="5">
    <source>
        <dbReference type="ARBA" id="ARBA00022840"/>
    </source>
</evidence>
<evidence type="ECO:0000256" key="4">
    <source>
        <dbReference type="ARBA" id="ARBA00022741"/>
    </source>
</evidence>
<dbReference type="PROSITE" id="PS50263">
    <property type="entry name" value="CN_HYDROLASE"/>
    <property type="match status" value="1"/>
</dbReference>
<dbReference type="KEGG" id="htq:FRZ44_08940"/>
<feature type="binding site" evidence="7">
    <location>
        <begin position="307"/>
        <end position="314"/>
    </location>
    <ligand>
        <name>ATP</name>
        <dbReference type="ChEBI" id="CHEBI:30616"/>
    </ligand>
</feature>
<feature type="binding site" evidence="7">
    <location>
        <position position="184"/>
    </location>
    <ligand>
        <name>L-glutamine</name>
        <dbReference type="ChEBI" id="CHEBI:58359"/>
    </ligand>
</feature>
<dbReference type="GO" id="GO:0009435">
    <property type="term" value="P:NAD+ biosynthetic process"/>
    <property type="evidence" value="ECO:0007669"/>
    <property type="project" value="UniProtKB-UniRule"/>
</dbReference>
<feature type="binding site" evidence="7">
    <location>
        <position position="398"/>
    </location>
    <ligand>
        <name>deamido-NAD(+)</name>
        <dbReference type="ChEBI" id="CHEBI:58437"/>
        <note>ligand shared between two neighboring subunits</note>
    </ligand>
</feature>